<proteinExistence type="predicted"/>
<keyword evidence="3" id="KW-1185">Reference proteome</keyword>
<accession>A0A0D7BAT6</accession>
<dbReference type="Gene3D" id="1.10.287.1490">
    <property type="match status" value="1"/>
</dbReference>
<reference evidence="2 3" key="1">
    <citation type="journal article" date="2015" name="Fungal Genet. Biol.">
        <title>Evolution of novel wood decay mechanisms in Agaricales revealed by the genome sequences of Fistulina hepatica and Cylindrobasidium torrendii.</title>
        <authorList>
            <person name="Floudas D."/>
            <person name="Held B.W."/>
            <person name="Riley R."/>
            <person name="Nagy L.G."/>
            <person name="Koehler G."/>
            <person name="Ransdell A.S."/>
            <person name="Younus H."/>
            <person name="Chow J."/>
            <person name="Chiniquy J."/>
            <person name="Lipzen A."/>
            <person name="Tritt A."/>
            <person name="Sun H."/>
            <person name="Haridas S."/>
            <person name="LaButti K."/>
            <person name="Ohm R.A."/>
            <person name="Kues U."/>
            <person name="Blanchette R.A."/>
            <person name="Grigoriev I.V."/>
            <person name="Minto R.E."/>
            <person name="Hibbett D.S."/>
        </authorList>
    </citation>
    <scope>NUCLEOTIDE SEQUENCE [LARGE SCALE GENOMIC DNA]</scope>
    <source>
        <strain evidence="2 3">FP15055 ss-10</strain>
    </source>
</reference>
<keyword evidence="1" id="KW-0472">Membrane</keyword>
<gene>
    <name evidence="2" type="ORF">CYLTODRAFT_411176</name>
</gene>
<dbReference type="Proteomes" id="UP000054007">
    <property type="component" value="Unassembled WGS sequence"/>
</dbReference>
<evidence type="ECO:0000313" key="2">
    <source>
        <dbReference type="EMBL" id="KIY67330.1"/>
    </source>
</evidence>
<dbReference type="EMBL" id="KN880528">
    <property type="protein sequence ID" value="KIY67330.1"/>
    <property type="molecule type" value="Genomic_DNA"/>
</dbReference>
<organism evidence="2 3">
    <name type="scientific">Cylindrobasidium torrendii FP15055 ss-10</name>
    <dbReference type="NCBI Taxonomy" id="1314674"/>
    <lineage>
        <taxon>Eukaryota</taxon>
        <taxon>Fungi</taxon>
        <taxon>Dikarya</taxon>
        <taxon>Basidiomycota</taxon>
        <taxon>Agaricomycotina</taxon>
        <taxon>Agaricomycetes</taxon>
        <taxon>Agaricomycetidae</taxon>
        <taxon>Agaricales</taxon>
        <taxon>Marasmiineae</taxon>
        <taxon>Physalacriaceae</taxon>
        <taxon>Cylindrobasidium</taxon>
    </lineage>
</organism>
<keyword evidence="1" id="KW-0812">Transmembrane</keyword>
<keyword evidence="1" id="KW-1133">Transmembrane helix</keyword>
<dbReference type="AlphaFoldDB" id="A0A0D7BAT6"/>
<evidence type="ECO:0000313" key="3">
    <source>
        <dbReference type="Proteomes" id="UP000054007"/>
    </source>
</evidence>
<feature type="transmembrane region" description="Helical" evidence="1">
    <location>
        <begin position="20"/>
        <end position="41"/>
    </location>
</feature>
<sequence>MTSPLADTEVQAIPPRELSPLLRLGLFAAIATPIAAIPYILHRRSVSTLRRQVHRLSADQERLGKELQSLIQGSSSRAARLYNGQKETALAVDNLTRAAAQRDSRVDILSGRVDAMTTVFVRGGLPAETASATEATEPTSHADSSAFQTQLAELSARLNGLEGRLRDGIEAVGDQHAKDLGIIVDNLQRDVLAQESDKQSLDLRLKELESTYHASVGELADSLKAAIGKVESLSELTEMRTEMVDLAAKVDQMHISTTASRAIENDFYQKVDALSHKIQEVANDLHERATNLESADTATAETIHSLASELSQLRSIRSPKARYVHGARSSMYC</sequence>
<evidence type="ECO:0000256" key="1">
    <source>
        <dbReference type="SAM" id="Phobius"/>
    </source>
</evidence>
<name>A0A0D7BAT6_9AGAR</name>
<protein>
    <submittedName>
        <fullName evidence="2">Uncharacterized protein</fullName>
    </submittedName>
</protein>